<organism evidence="1">
    <name type="scientific">Pseudochlorodesmis sp. HV01306b</name>
    <dbReference type="NCBI Taxonomy" id="2358489"/>
    <lineage>
        <taxon>Eukaryota</taxon>
        <taxon>Viridiplantae</taxon>
        <taxon>Chlorophyta</taxon>
        <taxon>core chlorophytes</taxon>
        <taxon>Ulvophyceae</taxon>
        <taxon>TCBD clade</taxon>
        <taxon>Bryopsidales</taxon>
        <taxon>Bryopsidineae</taxon>
        <taxon>Bryopsidaceae</taxon>
        <taxon>Pseudochlorodesmis</taxon>
    </lineage>
</organism>
<dbReference type="AlphaFoldDB" id="A0A386AYB2"/>
<reference evidence="1" key="1">
    <citation type="submission" date="2018-07" db="EMBL/GenBank/DDBJ databases">
        <authorList>
            <person name="Quirk P.G."/>
            <person name="Krulwich T.A."/>
        </authorList>
    </citation>
    <scope>NUCLEOTIDE SEQUENCE</scope>
</reference>
<dbReference type="EMBL" id="MH591096">
    <property type="protein sequence ID" value="AYC64433.1"/>
    <property type="molecule type" value="Genomic_DNA"/>
</dbReference>
<accession>A0A386AYB2</accession>
<geneLocation type="chloroplast" evidence="1"/>
<keyword evidence="1" id="KW-0150">Chloroplast</keyword>
<keyword evidence="1" id="KW-0934">Plastid</keyword>
<reference evidence="1" key="2">
    <citation type="journal article" date="2019" name="Mol. Phylogenet. Evol.">
        <title>Reassessment of the classification of bryopsidales (chlorophyta) based on chloroplast phylogenomic analyses.</title>
        <authorList>
            <person name="Cremen M.C."/>
            <person name="Leliaert F."/>
            <person name="West J."/>
            <person name="Lam D.W."/>
            <person name="Shimada S."/>
            <person name="Lopez-Bautista J.M."/>
            <person name="Verbruggen H."/>
        </authorList>
    </citation>
    <scope>NUCLEOTIDE SEQUENCE</scope>
</reference>
<sequence>MRSRCTWPLCTELFQPWPWAIEKKSFHLTERIQLFLRAPQFFKFCLELVRLYFEKRIKFRFVNGTIFSRSFQVEGSGKVSGLQVFYQPYFGFFKVFKYSTKPYKT</sequence>
<protein>
    <submittedName>
        <fullName evidence="1">Uncharacterized protein</fullName>
    </submittedName>
</protein>
<evidence type="ECO:0000313" key="1">
    <source>
        <dbReference type="EMBL" id="AYC64433.1"/>
    </source>
</evidence>
<proteinExistence type="predicted"/>
<name>A0A386AYB2_9CHLO</name>
<gene>
    <name evidence="1" type="primary">orf105</name>
</gene>